<keyword evidence="3" id="KW-1185">Reference proteome</keyword>
<comment type="caution">
    <text evidence="2">The sequence shown here is derived from an EMBL/GenBank/DDBJ whole genome shotgun (WGS) entry which is preliminary data.</text>
</comment>
<gene>
    <name evidence="2" type="ORF">GCM10007298_20120</name>
</gene>
<sequence>MDLLFSSLAAYGHTFPLIPLARAAQRAGHRVHWATGGTMHRVLDELGFATETAGTSIADAFEQVVASSGSVSSTAELKANTEGHRDLVDRAFGEIIPRSFATDLAPILDRVRPDAVIAEAGNFGAVDAAAAAGIPVVVHGIGRGFGFDRDVADAPLLDIFPASIQDPAVVRRVGRIPLRPTAFAPDGPLPAVVTDDSDLRPLVYVTLGTEFGDAAILAAAVTSIASLGVRVLLALGPSVSREALGVVPDAVHVADWVPQAAVLPHASAIVHHGGAGTTLAALAAGLPQLVLPQGADQFRNADAVVSGGLGRQLIGAQTTPLGIRSAVEELLDPAALITRACAVMVDEIEAMPSPDAVVADLPALVGRRSDAASSA</sequence>
<accession>A0ABQ1UPP6</accession>
<protein>
    <submittedName>
        <fullName evidence="2">Glycosyl transferase</fullName>
    </submittedName>
</protein>
<dbReference type="InterPro" id="IPR002213">
    <property type="entry name" value="UDP_glucos_trans"/>
</dbReference>
<dbReference type="CDD" id="cd03784">
    <property type="entry name" value="GT1_Gtf-like"/>
    <property type="match status" value="1"/>
</dbReference>
<evidence type="ECO:0000313" key="2">
    <source>
        <dbReference type="EMBL" id="GGF24178.1"/>
    </source>
</evidence>
<dbReference type="SUPFAM" id="SSF53756">
    <property type="entry name" value="UDP-Glycosyltransferase/glycogen phosphorylase"/>
    <property type="match status" value="1"/>
</dbReference>
<dbReference type="InterPro" id="IPR050426">
    <property type="entry name" value="Glycosyltransferase_28"/>
</dbReference>
<keyword evidence="2" id="KW-0808">Transferase</keyword>
<name>A0ABQ1UPP6_9NOCA</name>
<dbReference type="GO" id="GO:0016740">
    <property type="term" value="F:transferase activity"/>
    <property type="evidence" value="ECO:0007669"/>
    <property type="project" value="UniProtKB-KW"/>
</dbReference>
<evidence type="ECO:0000259" key="1">
    <source>
        <dbReference type="Pfam" id="PF06722"/>
    </source>
</evidence>
<dbReference type="InterPro" id="IPR010610">
    <property type="entry name" value="EryCIII-like_C"/>
</dbReference>
<dbReference type="Pfam" id="PF06722">
    <property type="entry name" value="EryCIII-like_C"/>
    <property type="match status" value="1"/>
</dbReference>
<dbReference type="RefSeq" id="WP_188489239.1">
    <property type="nucleotide sequence ID" value="NZ_BMCS01000001.1"/>
</dbReference>
<feature type="domain" description="Erythromycin biosynthesis protein CIII-like C-terminal" evidence="1">
    <location>
        <begin position="224"/>
        <end position="364"/>
    </location>
</feature>
<dbReference type="Gene3D" id="3.40.50.2000">
    <property type="entry name" value="Glycogen Phosphorylase B"/>
    <property type="match status" value="3"/>
</dbReference>
<dbReference type="PANTHER" id="PTHR48050:SF13">
    <property type="entry name" value="STEROL 3-BETA-GLUCOSYLTRANSFERASE UGT80A2"/>
    <property type="match status" value="1"/>
</dbReference>
<dbReference type="Proteomes" id="UP000632454">
    <property type="component" value="Unassembled WGS sequence"/>
</dbReference>
<organism evidence="2 3">
    <name type="scientific">Williamsia phyllosphaerae</name>
    <dbReference type="NCBI Taxonomy" id="885042"/>
    <lineage>
        <taxon>Bacteria</taxon>
        <taxon>Bacillati</taxon>
        <taxon>Actinomycetota</taxon>
        <taxon>Actinomycetes</taxon>
        <taxon>Mycobacteriales</taxon>
        <taxon>Nocardiaceae</taxon>
        <taxon>Williamsia</taxon>
    </lineage>
</organism>
<evidence type="ECO:0000313" key="3">
    <source>
        <dbReference type="Proteomes" id="UP000632454"/>
    </source>
</evidence>
<proteinExistence type="predicted"/>
<dbReference type="PANTHER" id="PTHR48050">
    <property type="entry name" value="STEROL 3-BETA-GLUCOSYLTRANSFERASE"/>
    <property type="match status" value="1"/>
</dbReference>
<reference evidence="3" key="1">
    <citation type="journal article" date="2019" name="Int. J. Syst. Evol. Microbiol.">
        <title>The Global Catalogue of Microorganisms (GCM) 10K type strain sequencing project: providing services to taxonomists for standard genome sequencing and annotation.</title>
        <authorList>
            <consortium name="The Broad Institute Genomics Platform"/>
            <consortium name="The Broad Institute Genome Sequencing Center for Infectious Disease"/>
            <person name="Wu L."/>
            <person name="Ma J."/>
        </authorList>
    </citation>
    <scope>NUCLEOTIDE SEQUENCE [LARGE SCALE GENOMIC DNA]</scope>
    <source>
        <strain evidence="3">CCM 7855</strain>
    </source>
</reference>
<dbReference type="EMBL" id="BMCS01000001">
    <property type="protein sequence ID" value="GGF24178.1"/>
    <property type="molecule type" value="Genomic_DNA"/>
</dbReference>